<dbReference type="PANTHER" id="PTHR13900">
    <property type="entry name" value="TRANSCRIPTION INITIATION FACTOR TFIID"/>
    <property type="match status" value="1"/>
</dbReference>
<dbReference type="FunFam" id="1.20.920.10:FF:000066">
    <property type="entry name" value="Transcription initiation factor TFIID subunit 1"/>
    <property type="match status" value="1"/>
</dbReference>
<dbReference type="Gene3D" id="1.20.920.10">
    <property type="entry name" value="Bromodomain-like"/>
    <property type="match status" value="2"/>
</dbReference>
<accession>A0A183I9H9</accession>
<evidence type="ECO:0000259" key="3">
    <source>
        <dbReference type="PROSITE" id="PS50014"/>
    </source>
</evidence>
<dbReference type="AlphaFoldDB" id="A0A183I9H9"/>
<dbReference type="PROSITE" id="PS00633">
    <property type="entry name" value="BROMODOMAIN_1"/>
    <property type="match status" value="2"/>
</dbReference>
<dbReference type="InterPro" id="IPR036427">
    <property type="entry name" value="Bromodomain-like_sf"/>
</dbReference>
<dbReference type="GO" id="GO:0051123">
    <property type="term" value="P:RNA polymerase II preinitiation complex assembly"/>
    <property type="evidence" value="ECO:0007669"/>
    <property type="project" value="TreeGrafter"/>
</dbReference>
<dbReference type="SMART" id="SM00297">
    <property type="entry name" value="BROMO"/>
    <property type="match status" value="2"/>
</dbReference>
<dbReference type="SUPFAM" id="SSF47370">
    <property type="entry name" value="Bromodomain"/>
    <property type="match status" value="2"/>
</dbReference>
<evidence type="ECO:0000256" key="2">
    <source>
        <dbReference type="PROSITE-ProRule" id="PRU00035"/>
    </source>
</evidence>
<dbReference type="Proteomes" id="UP000270296">
    <property type="component" value="Unassembled WGS sequence"/>
</dbReference>
<feature type="domain" description="Bromo" evidence="3">
    <location>
        <begin position="453"/>
        <end position="523"/>
    </location>
</feature>
<protein>
    <submittedName>
        <fullName evidence="6">Bromo domain-containing protein</fullName>
    </submittedName>
</protein>
<dbReference type="EMBL" id="UZAM01000546">
    <property type="protein sequence ID" value="VDO81731.1"/>
    <property type="molecule type" value="Genomic_DNA"/>
</dbReference>
<dbReference type="Pfam" id="PF15288">
    <property type="entry name" value="zf-CCHC_6"/>
    <property type="match status" value="1"/>
</dbReference>
<dbReference type="GO" id="GO:0005669">
    <property type="term" value="C:transcription factor TFIID complex"/>
    <property type="evidence" value="ECO:0007669"/>
    <property type="project" value="InterPro"/>
</dbReference>
<reference evidence="4 5" key="2">
    <citation type="submission" date="2018-11" db="EMBL/GenBank/DDBJ databases">
        <authorList>
            <consortium name="Pathogen Informatics"/>
        </authorList>
    </citation>
    <scope>NUCLEOTIDE SEQUENCE [LARGE SCALE GENOMIC DNA]</scope>
</reference>
<dbReference type="PROSITE" id="PS50014">
    <property type="entry name" value="BROMODOMAIN_2"/>
    <property type="match status" value="2"/>
</dbReference>
<evidence type="ECO:0000313" key="5">
    <source>
        <dbReference type="Proteomes" id="UP000270296"/>
    </source>
</evidence>
<sequence>MLLLSLSFKVNFDYEEKEREELQRILRGENDSNAESKLTKLRRVNSHASDKDGEESDGRKLKIYRTYRNANGTEHVTVEYVTKIQLIEAYVKIRTKKDEAFIRHFAQMDEQYREERRREKRRLQLMLFQDQLRRIRKNEMKAKMGFPVGSRLKLDRAGKPPAPPKPSLLKMRCSACGRTGHMKTNKHCPLYGRVKVPPQQVAPTDEQIEEELQLPSTSENLVSVEGTKVKLSKVVVEHAEKMKKKALKLKFPKLMVQNPAKLSTFSKYKEMIDGSRRTDRSKISSPPFTLGSSLGRTKYYDEGVKQSVHRRRADPKVTMSVVLEKILNELKGLPQARNFLLPVNKKSVPDYYKIVKKPMDLQQIRMNLCRNHYVTREEFLKDVRQILDNSRLYNGDQSYITQAARDIFEYASRRIAEKEHKIMKLERAINPLLDDNDQVAFSFILERIVDSCKKIPRSFAFHQPVDRKKVKTYYEKVTRPMDLGTMEHKCKRHMYHSVVEFIRDAEQIYINSEKFNGPSSSFTQKASEIVALAKKLIAEVKVLLNVK</sequence>
<reference evidence="6" key="1">
    <citation type="submission" date="2016-06" db="UniProtKB">
        <authorList>
            <consortium name="WormBaseParasite"/>
        </authorList>
    </citation>
    <scope>IDENTIFICATION</scope>
</reference>
<dbReference type="PRINTS" id="PR00503">
    <property type="entry name" value="BROMODOMAIN"/>
</dbReference>
<dbReference type="InterPro" id="IPR041670">
    <property type="entry name" value="Znf-CCHC_6"/>
</dbReference>
<dbReference type="InterPro" id="IPR001487">
    <property type="entry name" value="Bromodomain"/>
</dbReference>
<organism evidence="6">
    <name type="scientific">Soboliphyme baturini</name>
    <dbReference type="NCBI Taxonomy" id="241478"/>
    <lineage>
        <taxon>Eukaryota</taxon>
        <taxon>Metazoa</taxon>
        <taxon>Ecdysozoa</taxon>
        <taxon>Nematoda</taxon>
        <taxon>Enoplea</taxon>
        <taxon>Dorylaimia</taxon>
        <taxon>Dioctophymatida</taxon>
        <taxon>Dioctophymatoidea</taxon>
        <taxon>Soboliphymatidae</taxon>
        <taxon>Soboliphyme</taxon>
    </lineage>
</organism>
<dbReference type="GO" id="GO:0016251">
    <property type="term" value="F:RNA polymerase II general transcription initiation factor activity"/>
    <property type="evidence" value="ECO:0007669"/>
    <property type="project" value="InterPro"/>
</dbReference>
<dbReference type="GO" id="GO:0004402">
    <property type="term" value="F:histone acetyltransferase activity"/>
    <property type="evidence" value="ECO:0007669"/>
    <property type="project" value="InterPro"/>
</dbReference>
<dbReference type="GO" id="GO:0017025">
    <property type="term" value="F:TBP-class protein binding"/>
    <property type="evidence" value="ECO:0007669"/>
    <property type="project" value="InterPro"/>
</dbReference>
<dbReference type="OrthoDB" id="5752at2759"/>
<proteinExistence type="predicted"/>
<gene>
    <name evidence="4" type="ORF">SBAD_LOCUS273</name>
</gene>
<dbReference type="PANTHER" id="PTHR13900:SF0">
    <property type="entry name" value="TRANSCRIPTION INITIATION FACTOR TFIID SUBUNIT 1"/>
    <property type="match status" value="1"/>
</dbReference>
<dbReference type="InterPro" id="IPR018359">
    <property type="entry name" value="Bromodomain_CS"/>
</dbReference>
<keyword evidence="1 2" id="KW-0103">Bromodomain</keyword>
<dbReference type="WBParaSite" id="SBAD_0000029001-mRNA-1">
    <property type="protein sequence ID" value="SBAD_0000029001-mRNA-1"/>
    <property type="gene ID" value="SBAD_0000029001"/>
</dbReference>
<evidence type="ECO:0000313" key="4">
    <source>
        <dbReference type="EMBL" id="VDO81731.1"/>
    </source>
</evidence>
<evidence type="ECO:0000256" key="1">
    <source>
        <dbReference type="ARBA" id="ARBA00023117"/>
    </source>
</evidence>
<dbReference type="Pfam" id="PF00439">
    <property type="entry name" value="Bromodomain"/>
    <property type="match status" value="2"/>
</dbReference>
<keyword evidence="5" id="KW-1185">Reference proteome</keyword>
<dbReference type="InterPro" id="IPR040240">
    <property type="entry name" value="TAF1"/>
</dbReference>
<feature type="domain" description="Bromo" evidence="3">
    <location>
        <begin position="331"/>
        <end position="401"/>
    </location>
</feature>
<evidence type="ECO:0000313" key="6">
    <source>
        <dbReference type="WBParaSite" id="SBAD_0000029001-mRNA-1"/>
    </source>
</evidence>
<name>A0A183I9H9_9BILA</name>